<dbReference type="OrthoDB" id="9796958at2"/>
<dbReference type="InterPro" id="IPR000868">
    <property type="entry name" value="Isochorismatase-like_dom"/>
</dbReference>
<comment type="caution">
    <text evidence="2">The sequence shown here is derived from an EMBL/GenBank/DDBJ whole genome shotgun (WGS) entry which is preliminary data.</text>
</comment>
<keyword evidence="2" id="KW-0378">Hydrolase</keyword>
<dbReference type="AlphaFoldDB" id="A0A3E0WUY1"/>
<dbReference type="RefSeq" id="WP_116302531.1">
    <property type="nucleotide sequence ID" value="NZ_NFZV01000011.1"/>
</dbReference>
<dbReference type="PANTHER" id="PTHR14119:SF3">
    <property type="entry name" value="ISOCHORISMATASE DOMAIN-CONTAINING PROTEIN 2"/>
    <property type="match status" value="1"/>
</dbReference>
<reference evidence="3" key="1">
    <citation type="submission" date="2017-05" db="EMBL/GenBank/DDBJ databases">
        <authorList>
            <person name="Sharma S."/>
            <person name="Sidhu C."/>
            <person name="Pinnaka A.K."/>
        </authorList>
    </citation>
    <scope>NUCLEOTIDE SEQUENCE [LARGE SCALE GENOMIC DNA]</scope>
    <source>
        <strain evidence="3">AK93</strain>
    </source>
</reference>
<evidence type="ECO:0000313" key="2">
    <source>
        <dbReference type="EMBL" id="RFA35757.1"/>
    </source>
</evidence>
<dbReference type="Gene3D" id="3.40.50.850">
    <property type="entry name" value="Isochorismatase-like"/>
    <property type="match status" value="1"/>
</dbReference>
<dbReference type="Proteomes" id="UP000256763">
    <property type="component" value="Unassembled WGS sequence"/>
</dbReference>
<dbReference type="EMBL" id="NFZW01000011">
    <property type="protein sequence ID" value="RFA35757.1"/>
    <property type="molecule type" value="Genomic_DNA"/>
</dbReference>
<dbReference type="GO" id="GO:0016787">
    <property type="term" value="F:hydrolase activity"/>
    <property type="evidence" value="ECO:0007669"/>
    <property type="project" value="UniProtKB-KW"/>
</dbReference>
<dbReference type="InterPro" id="IPR050993">
    <property type="entry name" value="Isochorismatase_domain"/>
</dbReference>
<feature type="domain" description="Isochorismatase-like" evidence="1">
    <location>
        <begin position="9"/>
        <end position="157"/>
    </location>
</feature>
<dbReference type="CDD" id="cd01012">
    <property type="entry name" value="YcaC_related"/>
    <property type="match status" value="1"/>
</dbReference>
<sequence length="181" mass="20275">MLLNTEQSIVIVVDVQARLLPGVHENEKLVKNCSWLVKLAHLLKVPVLGSEQYPQGLGHTEENLRNLVGAENIVGKTHFSCIDAPEFAQRFHALKRRQVVICGMESQACVLQSALRLLEEGLSVHVAADAISARDTRDTEIALKRMEQAGVTLVTREMVGFEWIRRSDAEAFKAFSKEFLR</sequence>
<dbReference type="Pfam" id="PF00857">
    <property type="entry name" value="Isochorismatase"/>
    <property type="match status" value="1"/>
</dbReference>
<name>A0A3E0WUY1_9GAMM</name>
<keyword evidence="3" id="KW-1185">Reference proteome</keyword>
<dbReference type="SUPFAM" id="SSF52499">
    <property type="entry name" value="Isochorismatase-like hydrolases"/>
    <property type="match status" value="1"/>
</dbReference>
<evidence type="ECO:0000259" key="1">
    <source>
        <dbReference type="Pfam" id="PF00857"/>
    </source>
</evidence>
<evidence type="ECO:0000313" key="3">
    <source>
        <dbReference type="Proteomes" id="UP000256763"/>
    </source>
</evidence>
<accession>A0A3E0WUY1</accession>
<organism evidence="2 3">
    <name type="scientific">Alkalilimnicola ehrlichii</name>
    <dbReference type="NCBI Taxonomy" id="351052"/>
    <lineage>
        <taxon>Bacteria</taxon>
        <taxon>Pseudomonadati</taxon>
        <taxon>Pseudomonadota</taxon>
        <taxon>Gammaproteobacteria</taxon>
        <taxon>Chromatiales</taxon>
        <taxon>Ectothiorhodospiraceae</taxon>
        <taxon>Alkalilimnicola</taxon>
    </lineage>
</organism>
<gene>
    <name evidence="2" type="ORF">CAL65_12610</name>
</gene>
<proteinExistence type="predicted"/>
<protein>
    <submittedName>
        <fullName evidence="2">Hydrolase</fullName>
    </submittedName>
</protein>
<dbReference type="InterPro" id="IPR036380">
    <property type="entry name" value="Isochorismatase-like_sf"/>
</dbReference>
<dbReference type="PANTHER" id="PTHR14119">
    <property type="entry name" value="HYDROLASE"/>
    <property type="match status" value="1"/>
</dbReference>